<evidence type="ECO:0000313" key="5">
    <source>
        <dbReference type="EMBL" id="OGL53566.1"/>
    </source>
</evidence>
<evidence type="ECO:0000256" key="1">
    <source>
        <dbReference type="ARBA" id="ARBA00008777"/>
    </source>
</evidence>
<dbReference type="Pfam" id="PF01196">
    <property type="entry name" value="Ribosomal_L17"/>
    <property type="match status" value="1"/>
</dbReference>
<keyword evidence="3" id="KW-0687">Ribonucleoprotein</keyword>
<name>A0A1F7SIE4_9BACT</name>
<dbReference type="EMBL" id="MGDJ01000016">
    <property type="protein sequence ID" value="OGL53566.1"/>
    <property type="molecule type" value="Genomic_DNA"/>
</dbReference>
<comment type="similarity">
    <text evidence="1">Belongs to the bacterial ribosomal protein bL17 family.</text>
</comment>
<dbReference type="SUPFAM" id="SSF64263">
    <property type="entry name" value="Prokaryotic ribosomal protein L17"/>
    <property type="match status" value="1"/>
</dbReference>
<evidence type="ECO:0000256" key="3">
    <source>
        <dbReference type="ARBA" id="ARBA00023274"/>
    </source>
</evidence>
<dbReference type="GO" id="GO:0022625">
    <property type="term" value="C:cytosolic large ribosomal subunit"/>
    <property type="evidence" value="ECO:0007669"/>
    <property type="project" value="TreeGrafter"/>
</dbReference>
<dbReference type="AlphaFoldDB" id="A0A1F7SIE4"/>
<dbReference type="GO" id="GO:0006412">
    <property type="term" value="P:translation"/>
    <property type="evidence" value="ECO:0007669"/>
    <property type="project" value="InterPro"/>
</dbReference>
<evidence type="ECO:0000256" key="4">
    <source>
        <dbReference type="ARBA" id="ARBA00035494"/>
    </source>
</evidence>
<dbReference type="PANTHER" id="PTHR14413:SF16">
    <property type="entry name" value="LARGE RIBOSOMAL SUBUNIT PROTEIN BL17M"/>
    <property type="match status" value="1"/>
</dbReference>
<protein>
    <recommendedName>
        <fullName evidence="4">50S ribosomal protein L17</fullName>
    </recommendedName>
</protein>
<dbReference type="GO" id="GO:0003735">
    <property type="term" value="F:structural constituent of ribosome"/>
    <property type="evidence" value="ECO:0007669"/>
    <property type="project" value="InterPro"/>
</dbReference>
<organism evidence="5 6">
    <name type="scientific">Candidatus Shapirobacteria bacterium RBG_13_44_7</name>
    <dbReference type="NCBI Taxonomy" id="1802149"/>
    <lineage>
        <taxon>Bacteria</taxon>
        <taxon>Candidatus Shapironibacteriota</taxon>
    </lineage>
</organism>
<dbReference type="Proteomes" id="UP000185874">
    <property type="component" value="Unassembled WGS sequence"/>
</dbReference>
<comment type="caution">
    <text evidence="5">The sequence shown here is derived from an EMBL/GenBank/DDBJ whole genome shotgun (WGS) entry which is preliminary data.</text>
</comment>
<reference evidence="5 6" key="1">
    <citation type="journal article" date="2016" name="Nat. Commun.">
        <title>Thousands of microbial genomes shed light on interconnected biogeochemical processes in an aquifer system.</title>
        <authorList>
            <person name="Anantharaman K."/>
            <person name="Brown C.T."/>
            <person name="Hug L.A."/>
            <person name="Sharon I."/>
            <person name="Castelle C.J."/>
            <person name="Probst A.J."/>
            <person name="Thomas B.C."/>
            <person name="Singh A."/>
            <person name="Wilkins M.J."/>
            <person name="Karaoz U."/>
            <person name="Brodie E.L."/>
            <person name="Williams K.H."/>
            <person name="Hubbard S.S."/>
            <person name="Banfield J.F."/>
        </authorList>
    </citation>
    <scope>NUCLEOTIDE SEQUENCE [LARGE SCALE GENOMIC DNA]</scope>
</reference>
<dbReference type="InterPro" id="IPR000456">
    <property type="entry name" value="Ribosomal_bL17"/>
</dbReference>
<dbReference type="Gene3D" id="3.90.1030.10">
    <property type="entry name" value="Ribosomal protein L17"/>
    <property type="match status" value="1"/>
</dbReference>
<proteinExistence type="inferred from homology"/>
<sequence length="148" mass="16854">MNHRIFGKQLGRNHNQRQALFRSLVNAIFLHGHLKSTKAKVQAIIPTVEKLCTTAKKSDLIAYRTFAKYFPNRSQAKNVVDAVRKAFDQQTSNFTKTTNLKYRLGDQALIVKLAFTRPYQLETPLKVEAKAETKTAPKPVIKKKTKKA</sequence>
<gene>
    <name evidence="5" type="ORF">A3K55_01100</name>
</gene>
<keyword evidence="2" id="KW-0689">Ribosomal protein</keyword>
<dbReference type="InterPro" id="IPR036373">
    <property type="entry name" value="Ribosomal_bL17_sf"/>
</dbReference>
<accession>A0A1F7SIE4</accession>
<dbReference type="PANTHER" id="PTHR14413">
    <property type="entry name" value="RIBOSOMAL PROTEIN L17"/>
    <property type="match status" value="1"/>
</dbReference>
<evidence type="ECO:0000256" key="2">
    <source>
        <dbReference type="ARBA" id="ARBA00022980"/>
    </source>
</evidence>
<evidence type="ECO:0000313" key="6">
    <source>
        <dbReference type="Proteomes" id="UP000185874"/>
    </source>
</evidence>